<reference evidence="2 3" key="1">
    <citation type="journal article" date="2016" name="Nat. Commun.">
        <title>Thousands of microbial genomes shed light on interconnected biogeochemical processes in an aquifer system.</title>
        <authorList>
            <person name="Anantharaman K."/>
            <person name="Brown C.T."/>
            <person name="Hug L.A."/>
            <person name="Sharon I."/>
            <person name="Castelle C.J."/>
            <person name="Probst A.J."/>
            <person name="Thomas B.C."/>
            <person name="Singh A."/>
            <person name="Wilkins M.J."/>
            <person name="Karaoz U."/>
            <person name="Brodie E.L."/>
            <person name="Williams K.H."/>
            <person name="Hubbard S.S."/>
            <person name="Banfield J.F."/>
        </authorList>
    </citation>
    <scope>NUCLEOTIDE SEQUENCE [LARGE SCALE GENOMIC DNA]</scope>
</reference>
<keyword evidence="1" id="KW-0472">Membrane</keyword>
<feature type="transmembrane region" description="Helical" evidence="1">
    <location>
        <begin position="6"/>
        <end position="26"/>
    </location>
</feature>
<comment type="caution">
    <text evidence="2">The sequence shown here is derived from an EMBL/GenBank/DDBJ whole genome shotgun (WGS) entry which is preliminary data.</text>
</comment>
<accession>A0A1G1XRK2</accession>
<proteinExistence type="predicted"/>
<protein>
    <submittedName>
        <fullName evidence="2">Uncharacterized protein</fullName>
    </submittedName>
</protein>
<sequence length="194" mass="22442">MTKNKLAIKLINIGFVLLVLILLILIGSKDMAWNGKLAAETNFLKFTPYFSILKPQPRIDMKADYNYVRQGPIYFDLYLPRDFDRAKLDLEYKNEFGYAIAVGPNIKDGWDLKPLGNLADVPSDYQIKSVEFDLSDKNINNGKLRFMVDIPDLKDPDKGVLIRNLKITFLREPIYQGNILQNLINYIKYVKTQF</sequence>
<gene>
    <name evidence="2" type="ORF">A2Y82_01725</name>
</gene>
<name>A0A1G1XRK2_9BACT</name>
<organism evidence="2 3">
    <name type="scientific">Candidatus Buchananbacteria bacterium RBG_13_36_9</name>
    <dbReference type="NCBI Taxonomy" id="1797530"/>
    <lineage>
        <taxon>Bacteria</taxon>
        <taxon>Candidatus Buchananiibacteriota</taxon>
    </lineage>
</organism>
<evidence type="ECO:0000313" key="3">
    <source>
        <dbReference type="Proteomes" id="UP000176498"/>
    </source>
</evidence>
<dbReference type="AlphaFoldDB" id="A0A1G1XRK2"/>
<keyword evidence="1" id="KW-1133">Transmembrane helix</keyword>
<evidence type="ECO:0000313" key="2">
    <source>
        <dbReference type="EMBL" id="OGY42584.1"/>
    </source>
</evidence>
<evidence type="ECO:0000256" key="1">
    <source>
        <dbReference type="SAM" id="Phobius"/>
    </source>
</evidence>
<dbReference type="EMBL" id="MHHZ01000002">
    <property type="protein sequence ID" value="OGY42584.1"/>
    <property type="molecule type" value="Genomic_DNA"/>
</dbReference>
<dbReference type="Proteomes" id="UP000176498">
    <property type="component" value="Unassembled WGS sequence"/>
</dbReference>
<keyword evidence="1" id="KW-0812">Transmembrane</keyword>